<dbReference type="SUPFAM" id="SSF53067">
    <property type="entry name" value="Actin-like ATPase domain"/>
    <property type="match status" value="2"/>
</dbReference>
<evidence type="ECO:0000256" key="6">
    <source>
        <dbReference type="RuleBase" id="RU003322"/>
    </source>
</evidence>
<dbReference type="InterPro" id="IPR013126">
    <property type="entry name" value="Hsp_70_fam"/>
</dbReference>
<evidence type="ECO:0000256" key="2">
    <source>
        <dbReference type="ARBA" id="ARBA00022741"/>
    </source>
</evidence>
<reference evidence="8" key="1">
    <citation type="journal article" date="2019" name="Int. J. Syst. Evol. Microbiol.">
        <title>The Global Catalogue of Microorganisms (GCM) 10K type strain sequencing project: providing services to taxonomists for standard genome sequencing and annotation.</title>
        <authorList>
            <consortium name="The Broad Institute Genomics Platform"/>
            <consortium name="The Broad Institute Genome Sequencing Center for Infectious Disease"/>
            <person name="Wu L."/>
            <person name="Ma J."/>
        </authorList>
    </citation>
    <scope>NUCLEOTIDE SEQUENCE [LARGE SCALE GENOMIC DNA]</scope>
    <source>
        <strain evidence="8">JCM 17441</strain>
    </source>
</reference>
<comment type="similarity">
    <text evidence="1 6">Belongs to the heat shock protein 70 family.</text>
</comment>
<gene>
    <name evidence="7" type="ORF">GCM10022255_085250</name>
</gene>
<evidence type="ECO:0000313" key="8">
    <source>
        <dbReference type="Proteomes" id="UP001500620"/>
    </source>
</evidence>
<dbReference type="InterPro" id="IPR018181">
    <property type="entry name" value="Heat_shock_70_CS"/>
</dbReference>
<accession>A0ABP8DMG5</accession>
<protein>
    <recommendedName>
        <fullName evidence="9">Hsp70 family protein</fullName>
    </recommendedName>
</protein>
<keyword evidence="3 6" id="KW-0067">ATP-binding</keyword>
<dbReference type="Pfam" id="PF00012">
    <property type="entry name" value="HSP70"/>
    <property type="match status" value="1"/>
</dbReference>
<evidence type="ECO:0000256" key="1">
    <source>
        <dbReference type="ARBA" id="ARBA00007381"/>
    </source>
</evidence>
<dbReference type="Proteomes" id="UP001500620">
    <property type="component" value="Unassembled WGS sequence"/>
</dbReference>
<dbReference type="EMBL" id="BAABAT010000037">
    <property type="protein sequence ID" value="GAA4259688.1"/>
    <property type="molecule type" value="Genomic_DNA"/>
</dbReference>
<evidence type="ECO:0000256" key="3">
    <source>
        <dbReference type="ARBA" id="ARBA00022840"/>
    </source>
</evidence>
<dbReference type="PROSITE" id="PS01036">
    <property type="entry name" value="HSP70_3"/>
    <property type="match status" value="1"/>
</dbReference>
<evidence type="ECO:0000313" key="7">
    <source>
        <dbReference type="EMBL" id="GAA4259688.1"/>
    </source>
</evidence>
<keyword evidence="4" id="KW-0346">Stress response</keyword>
<dbReference type="InterPro" id="IPR043129">
    <property type="entry name" value="ATPase_NBD"/>
</dbReference>
<organism evidence="7 8">
    <name type="scientific">Dactylosporangium darangshiense</name>
    <dbReference type="NCBI Taxonomy" id="579108"/>
    <lineage>
        <taxon>Bacteria</taxon>
        <taxon>Bacillati</taxon>
        <taxon>Actinomycetota</taxon>
        <taxon>Actinomycetes</taxon>
        <taxon>Micromonosporales</taxon>
        <taxon>Micromonosporaceae</taxon>
        <taxon>Dactylosporangium</taxon>
    </lineage>
</organism>
<dbReference type="Gene3D" id="3.30.420.40">
    <property type="match status" value="2"/>
</dbReference>
<evidence type="ECO:0008006" key="9">
    <source>
        <dbReference type="Google" id="ProtNLM"/>
    </source>
</evidence>
<name>A0ABP8DMG5_9ACTN</name>
<keyword evidence="8" id="KW-1185">Reference proteome</keyword>
<dbReference type="RefSeq" id="WP_345136597.1">
    <property type="nucleotide sequence ID" value="NZ_BAABAT010000037.1"/>
</dbReference>
<sequence length="559" mass="61368">MAGRHSHAVGVDFGTSTSLVAERKGRLPATIVPLGVGTQWFPSIAGYDDEDLLVGEDADELPSDQVIRSVKRAITRHEDAVVVAGASGPQRVAADDVIIAILAEIGRRAEAAGRPITGGHDLRLGCPAMWDGQQRSRLLSLATKAGLPVDSSTLIDEPIAAGVAWVTHRFMQYGERPKGRLLVFDMGGGTLDIAVLDIVGGEQPEISVLSALGVDQAGDALDRAVANQLTRMYAKCGVNVWDRAPEEYVDAVLLRAAKTAKERLTQVAEQQILLPRRPMGDVPVLTYHKEQLEEAFRPQMDRALAMIWAAVRAARLTERGGRSPEQLRAISPAELAQDVDYILLAGGMSRIPYVERRIGRAFPRAQVFDNAGVAADEAIVAGLADTGSYERLNLHRPGFDFVVEWEERGERRQEVLYEAYTPLYTAQQVLNGMFDLGYARHGREFPGPSQGTGVLRVRSISGEYLSLAYVDGRGMDDRRAMDGITLKFGSSRMAFKLYCDGRVHIRDATGWDLQMRVERWPVIRGRDHAQLVLRSVEGDSTVAPTAWYLSKDWAPPHSR</sequence>
<proteinExistence type="inferred from homology"/>
<dbReference type="PANTHER" id="PTHR19375">
    <property type="entry name" value="HEAT SHOCK PROTEIN 70KDA"/>
    <property type="match status" value="1"/>
</dbReference>
<comment type="caution">
    <text evidence="7">The sequence shown here is derived from an EMBL/GenBank/DDBJ whole genome shotgun (WGS) entry which is preliminary data.</text>
</comment>
<evidence type="ECO:0000256" key="4">
    <source>
        <dbReference type="ARBA" id="ARBA00023016"/>
    </source>
</evidence>
<keyword evidence="5" id="KW-0143">Chaperone</keyword>
<dbReference type="Gene3D" id="3.90.640.10">
    <property type="entry name" value="Actin, Chain A, domain 4"/>
    <property type="match status" value="1"/>
</dbReference>
<keyword evidence="2 6" id="KW-0547">Nucleotide-binding</keyword>
<dbReference type="PRINTS" id="PR00301">
    <property type="entry name" value="HEATSHOCK70"/>
</dbReference>
<evidence type="ECO:0000256" key="5">
    <source>
        <dbReference type="ARBA" id="ARBA00023186"/>
    </source>
</evidence>